<dbReference type="Proteomes" id="UP000030023">
    <property type="component" value="Unassembled WGS sequence"/>
</dbReference>
<dbReference type="PANTHER" id="PTHR33164">
    <property type="entry name" value="TRANSCRIPTIONAL REGULATOR, MARR FAMILY"/>
    <property type="match status" value="1"/>
</dbReference>
<name>A0ABR4XRN2_9LACO</name>
<dbReference type="Gene3D" id="1.10.10.10">
    <property type="entry name" value="Winged helix-like DNA-binding domain superfamily/Winged helix DNA-binding domain"/>
    <property type="match status" value="1"/>
</dbReference>
<comment type="caution">
    <text evidence="3">The sequence shown here is derived from an EMBL/GenBank/DDBJ whole genome shotgun (WGS) entry which is preliminary data.</text>
</comment>
<evidence type="ECO:0000259" key="2">
    <source>
        <dbReference type="PROSITE" id="PS50995"/>
    </source>
</evidence>
<dbReference type="PROSITE" id="PS50995">
    <property type="entry name" value="HTH_MARR_2"/>
    <property type="match status" value="1"/>
</dbReference>
<dbReference type="Pfam" id="PF01047">
    <property type="entry name" value="MarR"/>
    <property type="match status" value="1"/>
</dbReference>
<dbReference type="EMBL" id="AXCV01000084">
    <property type="protein sequence ID" value="KGO32141.1"/>
    <property type="molecule type" value="Genomic_DNA"/>
</dbReference>
<evidence type="ECO:0000313" key="3">
    <source>
        <dbReference type="EMBL" id="KGO32141.1"/>
    </source>
</evidence>
<dbReference type="PRINTS" id="PR00598">
    <property type="entry name" value="HTHMARR"/>
</dbReference>
<protein>
    <recommendedName>
        <fullName evidence="2">HTH marR-type domain-containing protein</fullName>
    </recommendedName>
</protein>
<sequence>MDDRQVFEEFTQLFHQPAIWLTARILYGHPHERPDNSRRLLRILAETKNDLTAGTIAELLDIKPASVTQIIRKLEKNNYILRIKDQYDARITRLKITSEGLDHLNKIDHDRQDFRSKMFDIFSEDELDRLGKSLHKLNQHVSSPDFINSTRSNLDQGEQMIFDHLLEHHFTAGDHFGDERFMNFLRNRHRNGDRHHGF</sequence>
<keyword evidence="1" id="KW-0238">DNA-binding</keyword>
<dbReference type="InterPro" id="IPR000835">
    <property type="entry name" value="HTH_MarR-typ"/>
</dbReference>
<evidence type="ECO:0000256" key="1">
    <source>
        <dbReference type="ARBA" id="ARBA00023125"/>
    </source>
</evidence>
<dbReference type="InterPro" id="IPR036390">
    <property type="entry name" value="WH_DNA-bd_sf"/>
</dbReference>
<keyword evidence="4" id="KW-1185">Reference proteome</keyword>
<evidence type="ECO:0000313" key="4">
    <source>
        <dbReference type="Proteomes" id="UP000030023"/>
    </source>
</evidence>
<dbReference type="InterPro" id="IPR039422">
    <property type="entry name" value="MarR/SlyA-like"/>
</dbReference>
<dbReference type="InterPro" id="IPR011991">
    <property type="entry name" value="ArsR-like_HTH"/>
</dbReference>
<dbReference type="SUPFAM" id="SSF46785">
    <property type="entry name" value="Winged helix' DNA-binding domain"/>
    <property type="match status" value="1"/>
</dbReference>
<dbReference type="InterPro" id="IPR036388">
    <property type="entry name" value="WH-like_DNA-bd_sf"/>
</dbReference>
<feature type="domain" description="HTH marR-type" evidence="2">
    <location>
        <begin position="1"/>
        <end position="139"/>
    </location>
</feature>
<dbReference type="PANTHER" id="PTHR33164:SF89">
    <property type="entry name" value="MARR FAMILY REGULATORY PROTEIN"/>
    <property type="match status" value="1"/>
</dbReference>
<proteinExistence type="predicted"/>
<gene>
    <name evidence="3" type="ORF">Q757_02795</name>
</gene>
<dbReference type="SMART" id="SM00347">
    <property type="entry name" value="HTH_MARR"/>
    <property type="match status" value="1"/>
</dbReference>
<accession>A0ABR4XRN2</accession>
<dbReference type="CDD" id="cd00090">
    <property type="entry name" value="HTH_ARSR"/>
    <property type="match status" value="1"/>
</dbReference>
<organism evidence="3 4">
    <name type="scientific">Oenococcus alcoholitolerans</name>
    <dbReference type="NCBI Taxonomy" id="931074"/>
    <lineage>
        <taxon>Bacteria</taxon>
        <taxon>Bacillati</taxon>
        <taxon>Bacillota</taxon>
        <taxon>Bacilli</taxon>
        <taxon>Lactobacillales</taxon>
        <taxon>Lactobacillaceae</taxon>
        <taxon>Oenococcus</taxon>
    </lineage>
</organism>
<reference evidence="3 4" key="1">
    <citation type="journal article" date="2014" name="Antonie Van Leeuwenhoek">
        <title>Oenococcus alcoholitolerans sp. nov., a lactic acid bacteria isolated from cachaca and ethanol fermentation processes.</title>
        <authorList>
            <person name="Badotti F."/>
            <person name="Moreira A.P."/>
            <person name="Tonon L.A."/>
            <person name="de Lucena B.T."/>
            <person name="Gomes Fde C."/>
            <person name="Kruger R."/>
            <person name="Thompson C.C."/>
            <person name="de Morais M.A.Jr."/>
            <person name="Rosa C.A."/>
            <person name="Thompson F.L."/>
        </authorList>
    </citation>
    <scope>NUCLEOTIDE SEQUENCE [LARGE SCALE GENOMIC DNA]</scope>
    <source>
        <strain evidence="3 4">UFRJ-M7.2.18</strain>
    </source>
</reference>